<dbReference type="Proteomes" id="UP000266841">
    <property type="component" value="Unassembled WGS sequence"/>
</dbReference>
<feature type="compositionally biased region" description="Basic and acidic residues" evidence="1">
    <location>
        <begin position="1080"/>
        <end position="1091"/>
    </location>
</feature>
<dbReference type="InterPro" id="IPR005114">
    <property type="entry name" value="Helicase_assoc"/>
</dbReference>
<reference evidence="3 4" key="1">
    <citation type="journal article" date="2012" name="Genome Biol.">
        <title>Genome and low-iron response of an oceanic diatom adapted to chronic iron limitation.</title>
        <authorList>
            <person name="Lommer M."/>
            <person name="Specht M."/>
            <person name="Roy A.S."/>
            <person name="Kraemer L."/>
            <person name="Andreson R."/>
            <person name="Gutowska M.A."/>
            <person name="Wolf J."/>
            <person name="Bergner S.V."/>
            <person name="Schilhabel M.B."/>
            <person name="Klostermeier U.C."/>
            <person name="Beiko R.G."/>
            <person name="Rosenstiel P."/>
            <person name="Hippler M."/>
            <person name="Laroche J."/>
        </authorList>
    </citation>
    <scope>NUCLEOTIDE SEQUENCE [LARGE SCALE GENOMIC DNA]</scope>
    <source>
        <strain evidence="3 4">CCMP1005</strain>
    </source>
</reference>
<feature type="domain" description="Helicase-associated" evidence="2">
    <location>
        <begin position="433"/>
        <end position="494"/>
    </location>
</feature>
<feature type="domain" description="Helicase-associated" evidence="2">
    <location>
        <begin position="654"/>
        <end position="709"/>
    </location>
</feature>
<feature type="domain" description="Helicase-associated" evidence="2">
    <location>
        <begin position="590"/>
        <end position="648"/>
    </location>
</feature>
<proteinExistence type="predicted"/>
<dbReference type="Pfam" id="PF03457">
    <property type="entry name" value="HA"/>
    <property type="match status" value="8"/>
</dbReference>
<dbReference type="PANTHER" id="PTHR33418:SF1">
    <property type="entry name" value="HELICASE-ASSOCIATED DOMAIN-CONTAINING PROTEIN"/>
    <property type="match status" value="1"/>
</dbReference>
<dbReference type="EMBL" id="AGNL01000358">
    <property type="protein sequence ID" value="EJK77827.1"/>
    <property type="molecule type" value="Genomic_DNA"/>
</dbReference>
<evidence type="ECO:0000259" key="2">
    <source>
        <dbReference type="Pfam" id="PF03457"/>
    </source>
</evidence>
<evidence type="ECO:0000313" key="3">
    <source>
        <dbReference type="EMBL" id="EJK77827.1"/>
    </source>
</evidence>
<keyword evidence="4" id="KW-1185">Reference proteome</keyword>
<feature type="region of interest" description="Disordered" evidence="1">
    <location>
        <begin position="722"/>
        <end position="741"/>
    </location>
</feature>
<dbReference type="OrthoDB" id="44064at2759"/>
<feature type="region of interest" description="Disordered" evidence="1">
    <location>
        <begin position="1080"/>
        <end position="1150"/>
    </location>
</feature>
<accession>K0TRH9</accession>
<dbReference type="PANTHER" id="PTHR33418">
    <property type="entry name" value="HELICASE-ASSOCIATED"/>
    <property type="match status" value="1"/>
</dbReference>
<organism evidence="3 4">
    <name type="scientific">Thalassiosira oceanica</name>
    <name type="common">Marine diatom</name>
    <dbReference type="NCBI Taxonomy" id="159749"/>
    <lineage>
        <taxon>Eukaryota</taxon>
        <taxon>Sar</taxon>
        <taxon>Stramenopiles</taxon>
        <taxon>Ochrophyta</taxon>
        <taxon>Bacillariophyta</taxon>
        <taxon>Coscinodiscophyceae</taxon>
        <taxon>Thalassiosirophycidae</taxon>
        <taxon>Thalassiosirales</taxon>
        <taxon>Thalassiosiraceae</taxon>
        <taxon>Thalassiosira</taxon>
    </lineage>
</organism>
<evidence type="ECO:0000256" key="1">
    <source>
        <dbReference type="SAM" id="MobiDB-lite"/>
    </source>
</evidence>
<feature type="domain" description="Helicase-associated" evidence="2">
    <location>
        <begin position="282"/>
        <end position="343"/>
    </location>
</feature>
<gene>
    <name evidence="3" type="ORF">THAOC_00316</name>
</gene>
<feature type="domain" description="Helicase-associated" evidence="2">
    <location>
        <begin position="359"/>
        <end position="418"/>
    </location>
</feature>
<feature type="domain" description="Helicase-associated" evidence="2">
    <location>
        <begin position="767"/>
        <end position="825"/>
    </location>
</feature>
<feature type="domain" description="Helicase-associated" evidence="2">
    <location>
        <begin position="506"/>
        <end position="566"/>
    </location>
</feature>
<comment type="caution">
    <text evidence="3">The sequence shown here is derived from an EMBL/GenBank/DDBJ whole genome shotgun (WGS) entry which is preliminary data.</text>
</comment>
<feature type="region of interest" description="Disordered" evidence="1">
    <location>
        <begin position="1"/>
        <end position="46"/>
    </location>
</feature>
<name>K0TRH9_THAOC</name>
<dbReference type="Gene3D" id="6.10.140.530">
    <property type="match status" value="8"/>
</dbReference>
<dbReference type="AlphaFoldDB" id="K0TRH9"/>
<protein>
    <recommendedName>
        <fullName evidence="2">Helicase-associated domain-containing protein</fullName>
    </recommendedName>
</protein>
<feature type="region of interest" description="Disordered" evidence="1">
    <location>
        <begin position="995"/>
        <end position="1068"/>
    </location>
</feature>
<feature type="compositionally biased region" description="Basic and acidic residues" evidence="1">
    <location>
        <begin position="1004"/>
        <end position="1030"/>
    </location>
</feature>
<feature type="domain" description="Helicase-associated" evidence="2">
    <location>
        <begin position="99"/>
        <end position="166"/>
    </location>
</feature>
<evidence type="ECO:0000313" key="4">
    <source>
        <dbReference type="Proteomes" id="UP000266841"/>
    </source>
</evidence>
<sequence length="1150" mass="129790">MADMSSATDADDRKPAAKAPQPSIESGTPDDDQEDVRPPPDGTPEQLEEFNQWLIRWQSYQTELSNYWQRRYSAIYGAKLAKLSSKPKRKYEPANTTADFKWNLRYQELLDFRAEHGTVHVPKAFEYQYTAPGLGVWASKQKELKTKEKLNDSEAAKKSKLDLIGFFKEEPKDKLKFTMAWHSLYLALKEFRDLNGHVEVGCISLSLRIVVLQWQDSSLTFQQIPQGYKPMPGTGMGTLDGWLKRQRDHFKHGRMPAHLRDKFTAVGVNLLAKGRPFGARTDEDFKDKYEKLVAYSLENGDCDVPKNYRKNPVLARFVQELREHYSQGILPQKRIVLLQDIGFNFFYGRKDSKCLTLDPWERKISELKAYKSKTGHTNVPRNFSLNLALGDFVFNQREAKKNDMLSNPKIKELNELGFSWLKPVRPPKKASHASNWEGNFLALQAYMTKHGHDDFGRTMESTSKTGRWVHRQRVAYKAGNLDQEKIDKLKSVGFTFDQGNLKSDAKPWTEQYEELKQYKEANGDCCVPPQYEPNPSLYYWLGTQRSTFKKGKMSDERIALLKELDFNFSTKPRTRNTATLKDGKKPFLDESEWQKMYKEMEVVKEKTGKADAHQRSGPLGTWVHYNRFYRKNGKLPEEKIALLDKLGFVWNKNDEQWNVRYQKLIDYKNKNGNFDIPSNHELYSWVMYQRRQFKSGTLPDDKVSLLIDIRFDFDTITDAKRRGSFHGTPSSKSKSKKPRLESPATMLGVLKVPQVESAPIDREQYLEDMWEKSLTDLQAYKAEEGNTDVPISYPSLGAWVFSQKMAYKKGKLSEEKVEKLTHIGFNFGGKEKASAAAGGSDEGKRMDVTNADAVRYGPGYVPTGVVGHRGRVVREPERRQRQAGVVGQRGRVVGELERRQRQDVLIFGKPLGHGRLDEPGDDVVAPFRPLARPGRGAAVQFLRHFFKKGCTHRSAALHWGVLSRRNVVLALVVADHPIESVGAGQGRDLVVRDPADDGECGVPDEGRAVGGERDGLGVRGEALPDGRLDEPGEDVFPSDLRSPKSPPTGQNNVPQRIATGGAGGIKGRFMGKVSMVEEGVRRLRGQPESERAVPGQSLDGAGTANDGQPPTSAHGRAQRRNDRLRARGPGRGSGGDDQQAAAAPAGDTRP</sequence>
<feature type="compositionally biased region" description="Low complexity" evidence="1">
    <location>
        <begin position="1136"/>
        <end position="1150"/>
    </location>
</feature>